<reference evidence="2 3" key="1">
    <citation type="submission" date="2014-12" db="EMBL/GenBank/DDBJ databases">
        <title>Genome sequence of Flavobacterium beibuense RSKm HC5.</title>
        <authorList>
            <person name="Kim J.F."/>
            <person name="Song J.Y."/>
            <person name="Kwak M.-J."/>
            <person name="Lee S.-W."/>
        </authorList>
    </citation>
    <scope>NUCLEOTIDE SEQUENCE [LARGE SCALE GENOMIC DNA]</scope>
    <source>
        <strain evidence="2 3">RSKm HC5</strain>
    </source>
</reference>
<name>A0A444WGM6_9FLAO</name>
<keyword evidence="1" id="KW-0812">Transmembrane</keyword>
<dbReference type="Proteomes" id="UP000289775">
    <property type="component" value="Unassembled WGS sequence"/>
</dbReference>
<protein>
    <submittedName>
        <fullName evidence="2">Uncharacterized protein</fullName>
    </submittedName>
</protein>
<evidence type="ECO:0000256" key="1">
    <source>
        <dbReference type="SAM" id="Phobius"/>
    </source>
</evidence>
<proteinExistence type="predicted"/>
<organism evidence="2 3">
    <name type="scientific">Flavobacterium beibuense</name>
    <dbReference type="NCBI Taxonomy" id="657326"/>
    <lineage>
        <taxon>Bacteria</taxon>
        <taxon>Pseudomonadati</taxon>
        <taxon>Bacteroidota</taxon>
        <taxon>Flavobacteriia</taxon>
        <taxon>Flavobacteriales</taxon>
        <taxon>Flavobacteriaceae</taxon>
        <taxon>Flavobacterium</taxon>
    </lineage>
</organism>
<accession>A0A444WGM6</accession>
<dbReference type="AlphaFoldDB" id="A0A444WGM6"/>
<evidence type="ECO:0000313" key="3">
    <source>
        <dbReference type="Proteomes" id="UP000289775"/>
    </source>
</evidence>
<dbReference type="OrthoDB" id="9978172at2"/>
<dbReference type="RefSeq" id="WP_129749813.1">
    <property type="nucleotide sequence ID" value="NZ_JUIW01000002.1"/>
</dbReference>
<keyword evidence="1" id="KW-0472">Membrane</keyword>
<feature type="transmembrane region" description="Helical" evidence="1">
    <location>
        <begin position="77"/>
        <end position="97"/>
    </location>
</feature>
<feature type="transmembrane region" description="Helical" evidence="1">
    <location>
        <begin position="52"/>
        <end position="71"/>
    </location>
</feature>
<keyword evidence="1" id="KW-1133">Transmembrane helix</keyword>
<gene>
    <name evidence="2" type="ORF">NU09_0644</name>
</gene>
<evidence type="ECO:0000313" key="2">
    <source>
        <dbReference type="EMBL" id="RYJ45010.1"/>
    </source>
</evidence>
<keyword evidence="3" id="KW-1185">Reference proteome</keyword>
<comment type="caution">
    <text evidence="2">The sequence shown here is derived from an EMBL/GenBank/DDBJ whole genome shotgun (WGS) entry which is preliminary data.</text>
</comment>
<feature type="transmembrane region" description="Helical" evidence="1">
    <location>
        <begin position="216"/>
        <end position="235"/>
    </location>
</feature>
<sequence length="236" mass="27242">MKEEFTLELETSAGTKKEFSFEVDKKTIEKIKQLNKPISIIKSGTKGILKTSLFLFLIASINLAWLAYSLFDLSEKPWYTPLVILLLGIIFTGLYAYKAYRYITFNFYLEISKGLTPVFKKICDITVFQVQNKIQNHEKLNTASVNINSIVNKFDNLPGIAKKVILFFLNRLPFFEFVNQSLEVIKSGNNEKASELIYTKTSDFISNRTKKNTLNWLFWFIPLNIVVLILAIKLIK</sequence>
<dbReference type="EMBL" id="JUIW01000002">
    <property type="protein sequence ID" value="RYJ45010.1"/>
    <property type="molecule type" value="Genomic_DNA"/>
</dbReference>